<dbReference type="SUPFAM" id="SSF101690">
    <property type="entry name" value="PAZ domain"/>
    <property type="match status" value="1"/>
</dbReference>
<dbReference type="InterPro" id="IPR003100">
    <property type="entry name" value="PAZ_dom"/>
</dbReference>
<feature type="domain" description="PAZ" evidence="2">
    <location>
        <begin position="300"/>
        <end position="400"/>
    </location>
</feature>
<dbReference type="GO" id="GO:0003723">
    <property type="term" value="F:RNA binding"/>
    <property type="evidence" value="ECO:0007669"/>
    <property type="project" value="InterPro"/>
</dbReference>
<evidence type="ECO:0000313" key="4">
    <source>
        <dbReference type="EMBL" id="KAK1921573.1"/>
    </source>
</evidence>
<feature type="region of interest" description="Disordered" evidence="1">
    <location>
        <begin position="279"/>
        <end position="298"/>
    </location>
</feature>
<dbReference type="CDD" id="cd04657">
    <property type="entry name" value="Piwi_ago-like"/>
    <property type="match status" value="1"/>
</dbReference>
<dbReference type="InterPro" id="IPR032473">
    <property type="entry name" value="Argonaute_Mid_dom"/>
</dbReference>
<dbReference type="InterPro" id="IPR014811">
    <property type="entry name" value="ArgoL1"/>
</dbReference>
<reference evidence="4" key="1">
    <citation type="submission" date="2023-02" db="EMBL/GenBank/DDBJ databases">
        <title>Identification and recombinant expression of a fungal hydrolase from Papiliotrema laurentii that hydrolyzes apple cutin and clears colloidal polyester polyurethane.</title>
        <authorList>
            <consortium name="DOE Joint Genome Institute"/>
            <person name="Roman V.A."/>
            <person name="Bojanowski C."/>
            <person name="Crable B.R."/>
            <person name="Wagner D.N."/>
            <person name="Hung C.S."/>
            <person name="Nadeau L.J."/>
            <person name="Schratz L."/>
            <person name="Haridas S."/>
            <person name="Pangilinan J."/>
            <person name="Lipzen A."/>
            <person name="Na H."/>
            <person name="Yan M."/>
            <person name="Ng V."/>
            <person name="Grigoriev I.V."/>
            <person name="Spatafora J.W."/>
            <person name="Barlow D."/>
            <person name="Biffinger J."/>
            <person name="Kelley-Loughnane N."/>
            <person name="Varaljay V.A."/>
            <person name="Crookes-Goodson W.J."/>
        </authorList>
    </citation>
    <scope>NUCLEOTIDE SEQUENCE</scope>
    <source>
        <strain evidence="4">5307AH</strain>
    </source>
</reference>
<dbReference type="Pfam" id="PF02170">
    <property type="entry name" value="PAZ"/>
    <property type="match status" value="1"/>
</dbReference>
<dbReference type="Pfam" id="PF16487">
    <property type="entry name" value="ArgoMid"/>
    <property type="match status" value="1"/>
</dbReference>
<dbReference type="SUPFAM" id="SSF53098">
    <property type="entry name" value="Ribonuclease H-like"/>
    <property type="match status" value="1"/>
</dbReference>
<dbReference type="Gene3D" id="2.170.260.10">
    <property type="entry name" value="paz domain"/>
    <property type="match status" value="1"/>
</dbReference>
<dbReference type="Proteomes" id="UP001182556">
    <property type="component" value="Unassembled WGS sequence"/>
</dbReference>
<dbReference type="InterPro" id="IPR036397">
    <property type="entry name" value="RNaseH_sf"/>
</dbReference>
<dbReference type="EMBL" id="JAODAN010000010">
    <property type="protein sequence ID" value="KAK1921573.1"/>
    <property type="molecule type" value="Genomic_DNA"/>
</dbReference>
<dbReference type="CDD" id="cd02846">
    <property type="entry name" value="PAZ_argonaute_like"/>
    <property type="match status" value="1"/>
</dbReference>
<dbReference type="SMART" id="SM00950">
    <property type="entry name" value="Piwi"/>
    <property type="match status" value="1"/>
</dbReference>
<dbReference type="AlphaFoldDB" id="A0AAD9CWB0"/>
<dbReference type="SMART" id="SM01163">
    <property type="entry name" value="DUF1785"/>
    <property type="match status" value="1"/>
</dbReference>
<comment type="caution">
    <text evidence="4">The sequence shown here is derived from an EMBL/GenBank/DDBJ whole genome shotgun (WGS) entry which is preliminary data.</text>
</comment>
<evidence type="ECO:0000313" key="5">
    <source>
        <dbReference type="Proteomes" id="UP001182556"/>
    </source>
</evidence>
<dbReference type="Pfam" id="PF08699">
    <property type="entry name" value="ArgoL1"/>
    <property type="match status" value="1"/>
</dbReference>
<dbReference type="Gene3D" id="3.40.50.2300">
    <property type="match status" value="1"/>
</dbReference>
<keyword evidence="5" id="KW-1185">Reference proteome</keyword>
<proteinExistence type="predicted"/>
<accession>A0AAD9CWB0</accession>
<dbReference type="Pfam" id="PF16486">
    <property type="entry name" value="ArgoN"/>
    <property type="match status" value="1"/>
</dbReference>
<dbReference type="PANTHER" id="PTHR22891">
    <property type="entry name" value="EUKARYOTIC TRANSLATION INITIATION FACTOR 2C"/>
    <property type="match status" value="1"/>
</dbReference>
<dbReference type="Pfam" id="PF16488">
    <property type="entry name" value="ArgoL2"/>
    <property type="match status" value="1"/>
</dbReference>
<dbReference type="PROSITE" id="PS50821">
    <property type="entry name" value="PAZ"/>
    <property type="match status" value="1"/>
</dbReference>
<protein>
    <submittedName>
        <fullName evidence="4">Eukaryotic translation initiation factor 2C 2</fullName>
    </submittedName>
</protein>
<dbReference type="Pfam" id="PF02171">
    <property type="entry name" value="Piwi"/>
    <property type="match status" value="1"/>
</dbReference>
<evidence type="ECO:0000259" key="2">
    <source>
        <dbReference type="PROSITE" id="PS50821"/>
    </source>
</evidence>
<dbReference type="InterPro" id="IPR012337">
    <property type="entry name" value="RNaseH-like_sf"/>
</dbReference>
<sequence>MSPPKGADTAHPQAQVPAVQDIFASMRVGDMLDEYHPRPDLGKAGKPIKVFANMYQARFKNQGKEANSINHYDVEINPVVKVANQKKPRQLLWAIWNQMCAEATGPLKKVLDASAYDMVKNMYTPFALPAPESGKLEVIVALKEDGQEADDDRRRFKVQFALANVIDLNALTDFCRGDPQVEKTKETMLVAVQAMNVLFRQDPTNRMRAIGAQGRRFFGTDGATPISGGGVVYNGFAQSFRFTSSGLPAIQLDTAYSAFVQAGPLLNCIGAMLGDGGGGGRGGGRGGRGGRGGFSGGGRPDVQSISPVQLRKLNEVLRMAKFTVTHRKSSRVFTMRGLTSQCAADLKFLLNGRDGRPDRMVSVETYMKEQYNYVVRKPRLPCVQYGSKFYLPMECVVLEAFNSIPFRSLTADQTADMIRVAAKPPPERKAMIDLWRGKLDYHNLPKVRAWGVEVQTKMMEIGARVLPPPNVLYGSGKTARAQFGGWNLKGLKFTRPGTRLKTWAVLSFDRFIGQQEMGGFVSQLVRVLNMNGCPVENTHPPLIQQNPDQGGQCEGIKPGLQTAARAAYDQTKGNPQLIVVILPRKDQMLYATVKRTAAEGLHKPVVTQCLQGAKVKPDARGLDQYLGNVSMKIHAKLGGVTHEVDLSRVIDKKTMIMGADVSHPPQRGGPIPPSIAVTIAATSGDNVRWLPSMRLQEGRVEIIAELADMTYSQLAKFRQNTKALPEKIIMFRDGVSEGQYSHCVKMEAKAIKDAAARFGSDYRPKLTFVICAKKHSMRFFAASDQDKDRTGNLPPGTVVDTGVTHPFAFDFYLQAHAGLQGTAKPTHYIVVKDEIGFTADKMQNLCYALSCSYARATRSVSLVPPAYYADIIATKARDLIYSDDFSDTATTLSSSSVQKSQTYDPLRLKKRLEENPHFNEVGWYM</sequence>
<keyword evidence="4" id="KW-0648">Protein biosynthesis</keyword>
<dbReference type="InterPro" id="IPR003165">
    <property type="entry name" value="Piwi"/>
</dbReference>
<dbReference type="GO" id="GO:0003743">
    <property type="term" value="F:translation initiation factor activity"/>
    <property type="evidence" value="ECO:0007669"/>
    <property type="project" value="UniProtKB-KW"/>
</dbReference>
<dbReference type="InterPro" id="IPR036085">
    <property type="entry name" value="PAZ_dom_sf"/>
</dbReference>
<evidence type="ECO:0000256" key="1">
    <source>
        <dbReference type="SAM" id="MobiDB-lite"/>
    </source>
</evidence>
<dbReference type="InterPro" id="IPR045246">
    <property type="entry name" value="Piwi_ago-like"/>
</dbReference>
<gene>
    <name evidence="4" type="ORF">DB88DRAFT_498420</name>
</gene>
<name>A0AAD9CWB0_PAPLA</name>
<dbReference type="InterPro" id="IPR032474">
    <property type="entry name" value="Argonaute_N"/>
</dbReference>
<dbReference type="InterPro" id="IPR032472">
    <property type="entry name" value="ArgoL2"/>
</dbReference>
<feature type="domain" description="Piwi" evidence="3">
    <location>
        <begin position="577"/>
        <end position="881"/>
    </location>
</feature>
<dbReference type="PROSITE" id="PS50822">
    <property type="entry name" value="PIWI"/>
    <property type="match status" value="1"/>
</dbReference>
<dbReference type="Gene3D" id="3.30.420.10">
    <property type="entry name" value="Ribonuclease H-like superfamily/Ribonuclease H"/>
    <property type="match status" value="1"/>
</dbReference>
<organism evidence="4 5">
    <name type="scientific">Papiliotrema laurentii</name>
    <name type="common">Cryptococcus laurentii</name>
    <dbReference type="NCBI Taxonomy" id="5418"/>
    <lineage>
        <taxon>Eukaryota</taxon>
        <taxon>Fungi</taxon>
        <taxon>Dikarya</taxon>
        <taxon>Basidiomycota</taxon>
        <taxon>Agaricomycotina</taxon>
        <taxon>Tremellomycetes</taxon>
        <taxon>Tremellales</taxon>
        <taxon>Rhynchogastremaceae</taxon>
        <taxon>Papiliotrema</taxon>
    </lineage>
</organism>
<keyword evidence="4" id="KW-0396">Initiation factor</keyword>
<evidence type="ECO:0000259" key="3">
    <source>
        <dbReference type="PROSITE" id="PS50822"/>
    </source>
</evidence>